<evidence type="ECO:0000259" key="2">
    <source>
        <dbReference type="Pfam" id="PF18962"/>
    </source>
</evidence>
<protein>
    <submittedName>
        <fullName evidence="3">T9SS type A sorting domain-containing protein</fullName>
    </submittedName>
</protein>
<dbReference type="Proteomes" id="UP001597641">
    <property type="component" value="Unassembled WGS sequence"/>
</dbReference>
<reference evidence="4" key="1">
    <citation type="journal article" date="2019" name="Int. J. Syst. Evol. Microbiol.">
        <title>The Global Catalogue of Microorganisms (GCM) 10K type strain sequencing project: providing services to taxonomists for standard genome sequencing and annotation.</title>
        <authorList>
            <consortium name="The Broad Institute Genomics Platform"/>
            <consortium name="The Broad Institute Genome Sequencing Center for Infectious Disease"/>
            <person name="Wu L."/>
            <person name="Ma J."/>
        </authorList>
    </citation>
    <scope>NUCLEOTIDE SEQUENCE [LARGE SCALE GENOMIC DNA]</scope>
    <source>
        <strain evidence="4">KCTC 23984</strain>
    </source>
</reference>
<feature type="chain" id="PRO_5045144286" evidence="1">
    <location>
        <begin position="21"/>
        <end position="608"/>
    </location>
</feature>
<dbReference type="Pfam" id="PF18962">
    <property type="entry name" value="Por_Secre_tail"/>
    <property type="match status" value="1"/>
</dbReference>
<keyword evidence="1" id="KW-0732">Signal</keyword>
<keyword evidence="4" id="KW-1185">Reference proteome</keyword>
<comment type="caution">
    <text evidence="3">The sequence shown here is derived from an EMBL/GenBank/DDBJ whole genome shotgun (WGS) entry which is preliminary data.</text>
</comment>
<gene>
    <name evidence="3" type="ORF">ACFS7Z_08220</name>
</gene>
<proteinExistence type="predicted"/>
<sequence>MRNALLFILFVLLSGATAMAQAVLQPLQQEVRQAQRNVTAKPLRIAAAAAVSLPFFDDFAAAQVVPDPSRWQNGGVFINNRFAFEPVTINVASFDGLNAFGQPYAPGSTGAGASDTLTSEPILLGGLSPTDSVYLSFYWQSGGLGDVPDLTESNLRYLQLEFKDNTGTWREVWRQPALGVVSDFAQAFFGLLEPRYFHNDFQFRFQNVGQRNGLADVWNLDYVVLDKNRRKGQNTTRDIAISEGVSKLLEHYTAMPARQFLANPSGELAQEVRATANNLGGLPGAISWRGYIKLLNEATADTFLREQALIPAAAWQYPITGTPTLAAITLPPNGPFTLLHGIRLDTREQDQLQRANDSTERKTIFADYFAYDDGTAEAGFSFLGTGNVQVAQRYELNQPDQLKSFRVHFPRVGRDLAGSSIIFKVWADADGLPGEVLHQQSFQIQYTDTLNEFYEVELTKLVPVEESFYIGWSQGGNAFLNIGFDKNERATDRRFTYTPSGGWVAETTLEGAIMMRPVLVGEAPLGIEDELAAATMRVFPNPSRGEVFINDPYEQVTVFDITGKQVYSQAYAGPSQPVNLRHLAPGLYTLRIQTRKAIVNKKLILTKL</sequence>
<organism evidence="3 4">
    <name type="scientific">Pontibacter toksunensis</name>
    <dbReference type="NCBI Taxonomy" id="1332631"/>
    <lineage>
        <taxon>Bacteria</taxon>
        <taxon>Pseudomonadati</taxon>
        <taxon>Bacteroidota</taxon>
        <taxon>Cytophagia</taxon>
        <taxon>Cytophagales</taxon>
        <taxon>Hymenobacteraceae</taxon>
        <taxon>Pontibacter</taxon>
    </lineage>
</organism>
<dbReference type="NCBIfam" id="TIGR04183">
    <property type="entry name" value="Por_Secre_tail"/>
    <property type="match status" value="1"/>
</dbReference>
<accession>A0ABW6BSX0</accession>
<name>A0ABW6BSX0_9BACT</name>
<feature type="domain" description="Secretion system C-terminal sorting" evidence="2">
    <location>
        <begin position="538"/>
        <end position="604"/>
    </location>
</feature>
<evidence type="ECO:0000256" key="1">
    <source>
        <dbReference type="SAM" id="SignalP"/>
    </source>
</evidence>
<dbReference type="RefSeq" id="WP_377483258.1">
    <property type="nucleotide sequence ID" value="NZ_JBHUOX010000005.1"/>
</dbReference>
<dbReference type="EMBL" id="JBHUOX010000005">
    <property type="protein sequence ID" value="MFD3000341.1"/>
    <property type="molecule type" value="Genomic_DNA"/>
</dbReference>
<dbReference type="InterPro" id="IPR026444">
    <property type="entry name" value="Secre_tail"/>
</dbReference>
<feature type="signal peptide" evidence="1">
    <location>
        <begin position="1"/>
        <end position="20"/>
    </location>
</feature>
<evidence type="ECO:0000313" key="4">
    <source>
        <dbReference type="Proteomes" id="UP001597641"/>
    </source>
</evidence>
<evidence type="ECO:0000313" key="3">
    <source>
        <dbReference type="EMBL" id="MFD3000341.1"/>
    </source>
</evidence>